<dbReference type="Proteomes" id="UP000198752">
    <property type="component" value="Unassembled WGS sequence"/>
</dbReference>
<evidence type="ECO:0000313" key="2">
    <source>
        <dbReference type="Proteomes" id="UP000198752"/>
    </source>
</evidence>
<proteinExistence type="predicted"/>
<dbReference type="EMBL" id="FOOY01000007">
    <property type="protein sequence ID" value="SFG27837.1"/>
    <property type="molecule type" value="Genomic_DNA"/>
</dbReference>
<name>A0A1I2QNP0_9BACL</name>
<dbReference type="OrthoDB" id="1730007at2"/>
<sequence length="242" mass="26274">MIHESKQNLKVMGETQSNGGIFDKVSIMGECSVTGSIEASTCKVMGECSVSEDLSCDYFRNMGEVSIGGRLAAAESRLIGETHVKGDCALQQASIYGELFAARNLTGEEMKVRGALHVAGNVSLETLDMQGGINVEGLLNCDAIDIVLKFNTQNYVKEIGAGRVSVKRRRTLFSAPPMHMFRAETIEGDHVFLEYTEAKVVRGIDVEIGEGCKIDRVEYSGSYKTSGKFTVGQAVRLKADEN</sequence>
<evidence type="ECO:0008006" key="3">
    <source>
        <dbReference type="Google" id="ProtNLM"/>
    </source>
</evidence>
<protein>
    <recommendedName>
        <fullName evidence="3">Protein CcmA, bactofilin family</fullName>
    </recommendedName>
</protein>
<reference evidence="2" key="1">
    <citation type="submission" date="2016-10" db="EMBL/GenBank/DDBJ databases">
        <authorList>
            <person name="Varghese N."/>
            <person name="Submissions S."/>
        </authorList>
    </citation>
    <scope>NUCLEOTIDE SEQUENCE [LARGE SCALE GENOMIC DNA]</scope>
    <source>
        <strain evidence="2">ATCC 700379</strain>
    </source>
</reference>
<organism evidence="1 2">
    <name type="scientific">Sporolactobacillus nakayamae</name>
    <dbReference type="NCBI Taxonomy" id="269670"/>
    <lineage>
        <taxon>Bacteria</taxon>
        <taxon>Bacillati</taxon>
        <taxon>Bacillota</taxon>
        <taxon>Bacilli</taxon>
        <taxon>Bacillales</taxon>
        <taxon>Sporolactobacillaceae</taxon>
        <taxon>Sporolactobacillus</taxon>
    </lineage>
</organism>
<gene>
    <name evidence="1" type="ORF">SAMN02982927_01223</name>
</gene>
<dbReference type="AlphaFoldDB" id="A0A1I2QNP0"/>
<keyword evidence="2" id="KW-1185">Reference proteome</keyword>
<accession>A0A1I2QNP0</accession>
<dbReference type="RefSeq" id="WP_093671115.1">
    <property type="nucleotide sequence ID" value="NZ_FOOY01000007.1"/>
</dbReference>
<dbReference type="STRING" id="269670.SAMN02982927_01223"/>
<evidence type="ECO:0000313" key="1">
    <source>
        <dbReference type="EMBL" id="SFG27837.1"/>
    </source>
</evidence>